<dbReference type="eggNOG" id="ENOG502ZBJU">
    <property type="taxonomic scope" value="Bacteria"/>
</dbReference>
<dbReference type="STRING" id="411467.BACCAP_02467"/>
<organism evidence="2 3">
    <name type="scientific">Pseudoflavonifractor capillosus ATCC 29799</name>
    <dbReference type="NCBI Taxonomy" id="411467"/>
    <lineage>
        <taxon>Bacteria</taxon>
        <taxon>Bacillati</taxon>
        <taxon>Bacillota</taxon>
        <taxon>Clostridia</taxon>
        <taxon>Eubacteriales</taxon>
        <taxon>Oscillospiraceae</taxon>
        <taxon>Pseudoflavonifractor</taxon>
    </lineage>
</organism>
<keyword evidence="3" id="KW-1185">Reference proteome</keyword>
<reference evidence="2 3" key="2">
    <citation type="submission" date="2007-06" db="EMBL/GenBank/DDBJ databases">
        <title>Draft genome sequence of Pseudoflavonifractor capillosus ATCC 29799.</title>
        <authorList>
            <person name="Sudarsanam P."/>
            <person name="Ley R."/>
            <person name="Guruge J."/>
            <person name="Turnbaugh P.J."/>
            <person name="Mahowald M."/>
            <person name="Liep D."/>
            <person name="Gordon J."/>
        </authorList>
    </citation>
    <scope>NUCLEOTIDE SEQUENCE [LARGE SCALE GENOMIC DNA]</scope>
    <source>
        <strain evidence="2 3">ATCC 29799</strain>
    </source>
</reference>
<reference evidence="2 3" key="1">
    <citation type="submission" date="2007-04" db="EMBL/GenBank/DDBJ databases">
        <authorList>
            <person name="Fulton L."/>
            <person name="Clifton S."/>
            <person name="Fulton B."/>
            <person name="Xu J."/>
            <person name="Minx P."/>
            <person name="Pepin K.H."/>
            <person name="Johnson M."/>
            <person name="Thiruvilangam P."/>
            <person name="Bhonagiri V."/>
            <person name="Nash W.E."/>
            <person name="Mardis E.R."/>
            <person name="Wilson R.K."/>
        </authorList>
    </citation>
    <scope>NUCLEOTIDE SEQUENCE [LARGE SCALE GENOMIC DNA]</scope>
    <source>
        <strain evidence="2 3">ATCC 29799</strain>
    </source>
</reference>
<evidence type="ECO:0000259" key="1">
    <source>
        <dbReference type="Pfam" id="PF14194"/>
    </source>
</evidence>
<proteinExistence type="predicted"/>
<evidence type="ECO:0000313" key="2">
    <source>
        <dbReference type="EMBL" id="EDM99731.1"/>
    </source>
</evidence>
<dbReference type="RefSeq" id="WP_006572998.1">
    <property type="nucleotide sequence ID" value="NZ_AAXG02000015.1"/>
</dbReference>
<gene>
    <name evidence="2" type="ORF">BACCAP_02467</name>
</gene>
<dbReference type="AlphaFoldDB" id="A6NW74"/>
<dbReference type="OrthoDB" id="9790489at2"/>
<dbReference type="EMBL" id="AAXG02000015">
    <property type="protein sequence ID" value="EDM99731.1"/>
    <property type="molecule type" value="Genomic_DNA"/>
</dbReference>
<comment type="caution">
    <text evidence="2">The sequence shown here is derived from an EMBL/GenBank/DDBJ whole genome shotgun (WGS) entry which is preliminary data.</text>
</comment>
<accession>A6NW74</accession>
<dbReference type="InterPro" id="IPR025973">
    <property type="entry name" value="Cys_rich_VLP_dom"/>
</dbReference>
<dbReference type="Pfam" id="PF14194">
    <property type="entry name" value="Cys_rich_VLP"/>
    <property type="match status" value="1"/>
</dbReference>
<name>A6NW74_9FIRM</name>
<sequence length="132" mass="15177">MRKHNTAPVPIMDYRQYRKVRRLVHECCNYDGGNCIALDDGEECVCVQSISYSLLCRWFRAAVLPLDKELETALFYRLDAKRCTVCGALFRPGSNRAKYCPECAGHMKRIKAAQRKRKQRAKCHALGPEKPL</sequence>
<evidence type="ECO:0000313" key="3">
    <source>
        <dbReference type="Proteomes" id="UP000003639"/>
    </source>
</evidence>
<dbReference type="Proteomes" id="UP000003639">
    <property type="component" value="Unassembled WGS sequence"/>
</dbReference>
<feature type="domain" description="Cysteine-rich VLP" evidence="1">
    <location>
        <begin position="14"/>
        <end position="67"/>
    </location>
</feature>
<protein>
    <recommendedName>
        <fullName evidence="1">Cysteine-rich VLP domain-containing protein</fullName>
    </recommendedName>
</protein>